<dbReference type="RefSeq" id="WP_323575451.1">
    <property type="nucleotide sequence ID" value="NZ_JAYGJQ010000001.1"/>
</dbReference>
<comment type="caution">
    <text evidence="5">The sequence shown here is derived from an EMBL/GenBank/DDBJ whole genome shotgun (WGS) entry which is preliminary data.</text>
</comment>
<evidence type="ECO:0000256" key="3">
    <source>
        <dbReference type="ARBA" id="ARBA00013252"/>
    </source>
</evidence>
<dbReference type="NCBIfam" id="NF002017">
    <property type="entry name" value="PRK00823.1-2"/>
    <property type="match status" value="1"/>
</dbReference>
<evidence type="ECO:0000256" key="1">
    <source>
        <dbReference type="ARBA" id="ARBA00001554"/>
    </source>
</evidence>
<comment type="similarity">
    <text evidence="2">Belongs to the pterin-4-alpha-carbinolamine dehydratase family.</text>
</comment>
<proteinExistence type="inferred from homology"/>
<gene>
    <name evidence="5" type="ORF">SHI21_06410</name>
</gene>
<dbReference type="SUPFAM" id="SSF55248">
    <property type="entry name" value="PCD-like"/>
    <property type="match status" value="1"/>
</dbReference>
<dbReference type="InterPro" id="IPR036428">
    <property type="entry name" value="PCD_sf"/>
</dbReference>
<name>A0ABU5VRZ4_9BACT</name>
<organism evidence="5 6">
    <name type="scientific">Bacteriovorax antarcticus</name>
    <dbReference type="NCBI Taxonomy" id="3088717"/>
    <lineage>
        <taxon>Bacteria</taxon>
        <taxon>Pseudomonadati</taxon>
        <taxon>Bdellovibrionota</taxon>
        <taxon>Bacteriovoracia</taxon>
        <taxon>Bacteriovoracales</taxon>
        <taxon>Bacteriovoracaceae</taxon>
        <taxon>Bacteriovorax</taxon>
    </lineage>
</organism>
<dbReference type="Proteomes" id="UP001302274">
    <property type="component" value="Unassembled WGS sequence"/>
</dbReference>
<evidence type="ECO:0000256" key="2">
    <source>
        <dbReference type="ARBA" id="ARBA00006472"/>
    </source>
</evidence>
<sequence length="90" mass="10322">MNTQEINEKLKTLTEWTYDEKTLSLVKAFQFKSYLKNIAFVNAVAWVANKENHHPDLEVSFNRCIVKFTTHDAGGVSEKDFTLAKIVDSL</sequence>
<reference evidence="5 6" key="1">
    <citation type="submission" date="2023-11" db="EMBL/GenBank/DDBJ databases">
        <title>A Novel Polar Bacteriovorax (B. antarcticus) Isolated from the Biocrust in Antarctica.</title>
        <authorList>
            <person name="Mun W."/>
            <person name="Choi S.Y."/>
            <person name="Mitchell R.J."/>
        </authorList>
    </citation>
    <scope>NUCLEOTIDE SEQUENCE [LARGE SCALE GENOMIC DNA]</scope>
    <source>
        <strain evidence="5 6">PP10</strain>
    </source>
</reference>
<comment type="catalytic activity">
    <reaction evidence="1">
        <text>(4aS,6R)-4a-hydroxy-L-erythro-5,6,7,8-tetrahydrobiopterin = (6R)-L-erythro-6,7-dihydrobiopterin + H2O</text>
        <dbReference type="Rhea" id="RHEA:11920"/>
        <dbReference type="ChEBI" id="CHEBI:15377"/>
        <dbReference type="ChEBI" id="CHEBI:15642"/>
        <dbReference type="ChEBI" id="CHEBI:43120"/>
        <dbReference type="EC" id="4.2.1.96"/>
    </reaction>
</comment>
<dbReference type="PANTHER" id="PTHR12599">
    <property type="entry name" value="PTERIN-4-ALPHA-CARBINOLAMINE DEHYDRATASE"/>
    <property type="match status" value="1"/>
</dbReference>
<dbReference type="Pfam" id="PF01329">
    <property type="entry name" value="Pterin_4a"/>
    <property type="match status" value="1"/>
</dbReference>
<dbReference type="PANTHER" id="PTHR12599:SF0">
    <property type="entry name" value="PTERIN-4-ALPHA-CARBINOLAMINE DEHYDRATASE"/>
    <property type="match status" value="1"/>
</dbReference>
<accession>A0ABU5VRZ4</accession>
<keyword evidence="6" id="KW-1185">Reference proteome</keyword>
<evidence type="ECO:0000313" key="6">
    <source>
        <dbReference type="Proteomes" id="UP001302274"/>
    </source>
</evidence>
<dbReference type="InterPro" id="IPR001533">
    <property type="entry name" value="Pterin_deHydtase"/>
</dbReference>
<evidence type="ECO:0000256" key="4">
    <source>
        <dbReference type="ARBA" id="ARBA00023239"/>
    </source>
</evidence>
<keyword evidence="4 5" id="KW-0456">Lyase</keyword>
<evidence type="ECO:0000313" key="5">
    <source>
        <dbReference type="EMBL" id="MEA9355822.1"/>
    </source>
</evidence>
<dbReference type="CDD" id="cd00488">
    <property type="entry name" value="PCD_DCoH"/>
    <property type="match status" value="1"/>
</dbReference>
<protein>
    <recommendedName>
        <fullName evidence="3">4a-hydroxytetrahydrobiopterin dehydratase</fullName>
        <ecNumber evidence="3">4.2.1.96</ecNumber>
    </recommendedName>
</protein>
<dbReference type="EMBL" id="JAYGJQ010000001">
    <property type="protein sequence ID" value="MEA9355822.1"/>
    <property type="molecule type" value="Genomic_DNA"/>
</dbReference>
<dbReference type="EC" id="4.2.1.96" evidence="3"/>
<dbReference type="GO" id="GO:0008124">
    <property type="term" value="F:4-alpha-hydroxytetrahydrobiopterin dehydratase activity"/>
    <property type="evidence" value="ECO:0007669"/>
    <property type="project" value="UniProtKB-EC"/>
</dbReference>
<dbReference type="Gene3D" id="3.30.1360.20">
    <property type="entry name" value="Transcriptional coactivator/pterin dehydratase"/>
    <property type="match status" value="1"/>
</dbReference>